<dbReference type="OrthoDB" id="5279008at2759"/>
<dbReference type="EMBL" id="JAHFXF010000109">
    <property type="protein sequence ID" value="KAG9696197.1"/>
    <property type="molecule type" value="Genomic_DNA"/>
</dbReference>
<accession>A0A9P8JCH6</accession>
<dbReference type="InterPro" id="IPR036047">
    <property type="entry name" value="F-box-like_dom_sf"/>
</dbReference>
<dbReference type="CDD" id="cd09917">
    <property type="entry name" value="F-box_SF"/>
    <property type="match status" value="1"/>
</dbReference>
<reference evidence="2" key="1">
    <citation type="journal article" date="2021" name="J Fungi (Basel)">
        <title>Virulence traits and population genomics of the black yeast Aureobasidium melanogenum.</title>
        <authorList>
            <person name="Cernosa A."/>
            <person name="Sun X."/>
            <person name="Gostincar C."/>
            <person name="Fang C."/>
            <person name="Gunde-Cimerman N."/>
            <person name="Song Z."/>
        </authorList>
    </citation>
    <scope>NUCLEOTIDE SEQUENCE</scope>
    <source>
        <strain evidence="2">EXF-9911</strain>
    </source>
</reference>
<sequence>MTTTADLPVEHIASTVPTAKSAHTLTLPNEVLTMIASECDPADLKNMRLASKLMHQVSTEPLSRKKFSRRRFIFTYQSMKALVDITAHPVFGRHLECLTFGNYRMRTPDLSDPKHNDYGVRNHLNEATHAAFIDGEDHIRMLIAALGNLQTCGNTNVVLGIYDDVHRGELRRRGYAFEASYQDFHARWVDPSGTLRAVVSAMEQSKYPLAALKLCLSQDSASLKHLVGTETSMIEKFLPHTPATHRIFADIQIDVWQRRGTYAKLKLLSHLTRLELTRHAIEQPLDGYSLMRFSERRYGVVWHAIQSSQLESIAIERSDVEFGELQQFLQSHSRSLRSLELHQISAEVYNTAPTLAFLRFLRYNLRLNYLSIDDLVVEDRFTGIEFASFGSEKVVCKGEREVVEGLDKLIEDFSQEAWYC</sequence>
<dbReference type="AlphaFoldDB" id="A0A9P8JCH6"/>
<organism evidence="2 3">
    <name type="scientific">Aureobasidium melanogenum</name>
    <name type="common">Aureobasidium pullulans var. melanogenum</name>
    <dbReference type="NCBI Taxonomy" id="46634"/>
    <lineage>
        <taxon>Eukaryota</taxon>
        <taxon>Fungi</taxon>
        <taxon>Dikarya</taxon>
        <taxon>Ascomycota</taxon>
        <taxon>Pezizomycotina</taxon>
        <taxon>Dothideomycetes</taxon>
        <taxon>Dothideomycetidae</taxon>
        <taxon>Dothideales</taxon>
        <taxon>Saccotheciaceae</taxon>
        <taxon>Aureobasidium</taxon>
    </lineage>
</organism>
<feature type="non-terminal residue" evidence="2">
    <location>
        <position position="420"/>
    </location>
</feature>
<dbReference type="PROSITE" id="PS50181">
    <property type="entry name" value="FBOX"/>
    <property type="match status" value="1"/>
</dbReference>
<feature type="domain" description="F-box" evidence="1">
    <location>
        <begin position="21"/>
        <end position="70"/>
    </location>
</feature>
<gene>
    <name evidence="2" type="ORF">KCU76_g3910</name>
</gene>
<proteinExistence type="predicted"/>
<dbReference type="InterPro" id="IPR001810">
    <property type="entry name" value="F-box_dom"/>
</dbReference>
<dbReference type="SUPFAM" id="SSF81383">
    <property type="entry name" value="F-box domain"/>
    <property type="match status" value="1"/>
</dbReference>
<protein>
    <recommendedName>
        <fullName evidence="1">F-box domain-containing protein</fullName>
    </recommendedName>
</protein>
<name>A0A9P8JCH6_AURME</name>
<evidence type="ECO:0000313" key="2">
    <source>
        <dbReference type="EMBL" id="KAG9696197.1"/>
    </source>
</evidence>
<dbReference type="Proteomes" id="UP000779574">
    <property type="component" value="Unassembled WGS sequence"/>
</dbReference>
<evidence type="ECO:0000313" key="3">
    <source>
        <dbReference type="Proteomes" id="UP000779574"/>
    </source>
</evidence>
<evidence type="ECO:0000259" key="1">
    <source>
        <dbReference type="PROSITE" id="PS50181"/>
    </source>
</evidence>
<reference evidence="2" key="2">
    <citation type="submission" date="2021-08" db="EMBL/GenBank/DDBJ databases">
        <authorList>
            <person name="Gostincar C."/>
            <person name="Sun X."/>
            <person name="Song Z."/>
            <person name="Gunde-Cimerman N."/>
        </authorList>
    </citation>
    <scope>NUCLEOTIDE SEQUENCE</scope>
    <source>
        <strain evidence="2">EXF-9911</strain>
    </source>
</reference>
<comment type="caution">
    <text evidence="2">The sequence shown here is derived from an EMBL/GenBank/DDBJ whole genome shotgun (WGS) entry which is preliminary data.</text>
</comment>